<dbReference type="CDD" id="cd00340">
    <property type="entry name" value="GSH_Peroxidase"/>
    <property type="match status" value="1"/>
</dbReference>
<dbReference type="EMBL" id="LR796737">
    <property type="protein sequence ID" value="CAB4162747.1"/>
    <property type="molecule type" value="Genomic_DNA"/>
</dbReference>
<organism evidence="4">
    <name type="scientific">uncultured Caudovirales phage</name>
    <dbReference type="NCBI Taxonomy" id="2100421"/>
    <lineage>
        <taxon>Viruses</taxon>
        <taxon>Duplodnaviria</taxon>
        <taxon>Heunggongvirae</taxon>
        <taxon>Uroviricota</taxon>
        <taxon>Caudoviricetes</taxon>
        <taxon>Peduoviridae</taxon>
        <taxon>Maltschvirus</taxon>
        <taxon>Maltschvirus maltsch</taxon>
    </lineage>
</organism>
<keyword evidence="2 4" id="KW-0575">Peroxidase</keyword>
<evidence type="ECO:0000313" key="4">
    <source>
        <dbReference type="EMBL" id="CAB4143287.1"/>
    </source>
</evidence>
<evidence type="ECO:0000313" key="5">
    <source>
        <dbReference type="EMBL" id="CAB4162747.1"/>
    </source>
</evidence>
<dbReference type="InterPro" id="IPR036249">
    <property type="entry name" value="Thioredoxin-like_sf"/>
</dbReference>
<evidence type="ECO:0000256" key="2">
    <source>
        <dbReference type="ARBA" id="ARBA00022559"/>
    </source>
</evidence>
<dbReference type="GO" id="GO:0004601">
    <property type="term" value="F:peroxidase activity"/>
    <property type="evidence" value="ECO:0007669"/>
    <property type="project" value="UniProtKB-KW"/>
</dbReference>
<dbReference type="PANTHER" id="PTHR11592">
    <property type="entry name" value="GLUTATHIONE PEROXIDASE"/>
    <property type="match status" value="1"/>
</dbReference>
<dbReference type="InterPro" id="IPR000889">
    <property type="entry name" value="Glutathione_peroxidase"/>
</dbReference>
<evidence type="ECO:0000256" key="3">
    <source>
        <dbReference type="ARBA" id="ARBA00023002"/>
    </source>
</evidence>
<dbReference type="Gene3D" id="3.40.30.10">
    <property type="entry name" value="Glutaredoxin"/>
    <property type="match status" value="1"/>
</dbReference>
<comment type="similarity">
    <text evidence="1">Belongs to the glutathione peroxidase family.</text>
</comment>
<dbReference type="GO" id="GO:0006979">
    <property type="term" value="P:response to oxidative stress"/>
    <property type="evidence" value="ECO:0007669"/>
    <property type="project" value="InterPro"/>
</dbReference>
<accession>A0A6J5MBZ1</accession>
<evidence type="ECO:0000256" key="1">
    <source>
        <dbReference type="ARBA" id="ARBA00006926"/>
    </source>
</evidence>
<dbReference type="Pfam" id="PF00255">
    <property type="entry name" value="GSHPx"/>
    <property type="match status" value="1"/>
</dbReference>
<name>A0A6J5MBZ1_9CAUD</name>
<dbReference type="PROSITE" id="PS51355">
    <property type="entry name" value="GLUTATHIONE_PEROXID_3"/>
    <property type="match status" value="1"/>
</dbReference>
<gene>
    <name evidence="4" type="ORF">UFOVP436_106</name>
    <name evidence="5" type="ORF">UFOVP784_106</name>
</gene>
<sequence length="205" mass="23404">MSIYDIEATSIDGKENYLSTFKGKLTLIVNVSTKAGGYEPRCSKVWSYARTSRQLWQLQQVHDEFKDRGFSVLAFPNNQFAQMEPGTNEEIVAFVKEHYPFVTFPFFQKADVNGKNEHPLFSALKGNEKRNYSDFTADQSDQAKENQNLAGQAIARISHGYEKFLISRDGIMVARFNWQDMPLDDIPRVMGAGWTIREAIDEMLG</sequence>
<dbReference type="SUPFAM" id="SSF52833">
    <property type="entry name" value="Thioredoxin-like"/>
    <property type="match status" value="1"/>
</dbReference>
<dbReference type="EMBL" id="LR796418">
    <property type="protein sequence ID" value="CAB4143287.1"/>
    <property type="molecule type" value="Genomic_DNA"/>
</dbReference>
<dbReference type="PIRSF" id="PIRSF000303">
    <property type="entry name" value="Glutathion_perox"/>
    <property type="match status" value="1"/>
</dbReference>
<dbReference type="PANTHER" id="PTHR11592:SF78">
    <property type="entry name" value="GLUTATHIONE PEROXIDASE"/>
    <property type="match status" value="1"/>
</dbReference>
<protein>
    <submittedName>
        <fullName evidence="4">BtuE Glutathione peroxidase</fullName>
    </submittedName>
</protein>
<keyword evidence="3" id="KW-0560">Oxidoreductase</keyword>
<reference evidence="4" key="1">
    <citation type="submission" date="2020-04" db="EMBL/GenBank/DDBJ databases">
        <authorList>
            <person name="Chiriac C."/>
            <person name="Salcher M."/>
            <person name="Ghai R."/>
            <person name="Kavagutti S V."/>
        </authorList>
    </citation>
    <scope>NUCLEOTIDE SEQUENCE</scope>
</reference>
<proteinExistence type="inferred from homology"/>